<proteinExistence type="predicted"/>
<dbReference type="RefSeq" id="WP_152552212.1">
    <property type="nucleotide sequence ID" value="NZ_AYXG01000173.1"/>
</dbReference>
<dbReference type="EMBL" id="AYXG01000173">
    <property type="protein sequence ID" value="EWC60049.1"/>
    <property type="molecule type" value="Genomic_DNA"/>
</dbReference>
<name>W7J1R7_9PSEU</name>
<feature type="region of interest" description="Disordered" evidence="1">
    <location>
        <begin position="61"/>
        <end position="83"/>
    </location>
</feature>
<dbReference type="eggNOG" id="ENOG5031HFS">
    <property type="taxonomic scope" value="Bacteria"/>
</dbReference>
<dbReference type="AlphaFoldDB" id="W7J1R7"/>
<sequence>MVDIDLDAPNGRLWFEGSGGRDPIPCDVPPGAYRARVSGRGYTEAAAGTEGMDSYRLQLWPRGQKTPPRGRKIWHGWQDGTIN</sequence>
<dbReference type="STRING" id="909613.UO65_4615"/>
<evidence type="ECO:0000313" key="2">
    <source>
        <dbReference type="EMBL" id="EWC60049.1"/>
    </source>
</evidence>
<gene>
    <name evidence="2" type="ORF">UO65_4615</name>
</gene>
<protein>
    <submittedName>
        <fullName evidence="2">Uncharacterized protein</fullName>
    </submittedName>
</protein>
<dbReference type="Proteomes" id="UP000019277">
    <property type="component" value="Unassembled WGS sequence"/>
</dbReference>
<reference evidence="2 3" key="1">
    <citation type="journal article" date="2014" name="Genome Announc.">
        <title>Draft Genome Sequence of the Antitrypanosomally Active Sponge-Associated Bacterium Actinokineospora sp. Strain EG49.</title>
        <authorList>
            <person name="Harjes J."/>
            <person name="Ryu T."/>
            <person name="Abdelmohsen U.R."/>
            <person name="Moitinho-Silva L."/>
            <person name="Horn H."/>
            <person name="Ravasi T."/>
            <person name="Hentschel U."/>
        </authorList>
    </citation>
    <scope>NUCLEOTIDE SEQUENCE [LARGE SCALE GENOMIC DNA]</scope>
    <source>
        <strain evidence="2 3">EG49</strain>
    </source>
</reference>
<organism evidence="2 3">
    <name type="scientific">Actinokineospora spheciospongiae</name>
    <dbReference type="NCBI Taxonomy" id="909613"/>
    <lineage>
        <taxon>Bacteria</taxon>
        <taxon>Bacillati</taxon>
        <taxon>Actinomycetota</taxon>
        <taxon>Actinomycetes</taxon>
        <taxon>Pseudonocardiales</taxon>
        <taxon>Pseudonocardiaceae</taxon>
        <taxon>Actinokineospora</taxon>
    </lineage>
</organism>
<keyword evidence="3" id="KW-1185">Reference proteome</keyword>
<dbReference type="OrthoDB" id="4485313at2"/>
<evidence type="ECO:0000256" key="1">
    <source>
        <dbReference type="SAM" id="MobiDB-lite"/>
    </source>
</evidence>
<comment type="caution">
    <text evidence="2">The sequence shown here is derived from an EMBL/GenBank/DDBJ whole genome shotgun (WGS) entry which is preliminary data.</text>
</comment>
<accession>W7J1R7</accession>
<evidence type="ECO:0000313" key="3">
    <source>
        <dbReference type="Proteomes" id="UP000019277"/>
    </source>
</evidence>